<proteinExistence type="predicted"/>
<dbReference type="RefSeq" id="WP_281397559.1">
    <property type="nucleotide sequence ID" value="NZ_JACHGI010000020.1"/>
</dbReference>
<sequence length="44" mass="4482">MWAYLAPEPAAAALAKHGAFNLESAVVSAVPAEHGIHSTALPDV</sequence>
<accession>A0A8E2BGA5</accession>
<dbReference type="Proteomes" id="UP000532373">
    <property type="component" value="Unassembled WGS sequence"/>
</dbReference>
<comment type="caution">
    <text evidence="1">The sequence shown here is derived from an EMBL/GenBank/DDBJ whole genome shotgun (WGS) entry which is preliminary data.</text>
</comment>
<evidence type="ECO:0000313" key="1">
    <source>
        <dbReference type="EMBL" id="MBB6469897.1"/>
    </source>
</evidence>
<name>A0A8E2BGA5_9HYPH</name>
<dbReference type="EMBL" id="JACHGI010000020">
    <property type="protein sequence ID" value="MBB6469897.1"/>
    <property type="molecule type" value="Genomic_DNA"/>
</dbReference>
<organism evidence="1 2">
    <name type="scientific">Aminobacter carboxidus</name>
    <dbReference type="NCBI Taxonomy" id="376165"/>
    <lineage>
        <taxon>Bacteria</taxon>
        <taxon>Pseudomonadati</taxon>
        <taxon>Pseudomonadota</taxon>
        <taxon>Alphaproteobacteria</taxon>
        <taxon>Hyphomicrobiales</taxon>
        <taxon>Phyllobacteriaceae</taxon>
        <taxon>Aminobacter</taxon>
    </lineage>
</organism>
<protein>
    <submittedName>
        <fullName evidence="1">Uncharacterized protein (DUF427 family)</fullName>
    </submittedName>
</protein>
<dbReference type="AlphaFoldDB" id="A0A8E2BGA5"/>
<reference evidence="1 2" key="1">
    <citation type="submission" date="2020-08" db="EMBL/GenBank/DDBJ databases">
        <title>Genomic Encyclopedia of Type Strains, Phase IV (KMG-IV): sequencing the most valuable type-strain genomes for metagenomic binning, comparative biology and taxonomic classification.</title>
        <authorList>
            <person name="Goeker M."/>
        </authorList>
    </citation>
    <scope>NUCLEOTIDE SEQUENCE [LARGE SCALE GENOMIC DNA]</scope>
    <source>
        <strain evidence="1 2">DSM 17454</strain>
    </source>
</reference>
<evidence type="ECO:0000313" key="2">
    <source>
        <dbReference type="Proteomes" id="UP000532373"/>
    </source>
</evidence>
<gene>
    <name evidence="1" type="ORF">HNQ96_005791</name>
</gene>